<feature type="chain" id="PRO_5034024722" evidence="3">
    <location>
        <begin position="25"/>
        <end position="359"/>
    </location>
</feature>
<feature type="compositionally biased region" description="Basic and acidic residues" evidence="1">
    <location>
        <begin position="297"/>
        <end position="329"/>
    </location>
</feature>
<feature type="region of interest" description="Disordered" evidence="1">
    <location>
        <begin position="71"/>
        <end position="99"/>
    </location>
</feature>
<dbReference type="OrthoDB" id="4084551at2759"/>
<keyword evidence="5" id="KW-1185">Reference proteome</keyword>
<evidence type="ECO:0000313" key="4">
    <source>
        <dbReference type="EMBL" id="TVY37996.1"/>
    </source>
</evidence>
<dbReference type="Pfam" id="PF14610">
    <property type="entry name" value="Psg1"/>
    <property type="match status" value="1"/>
</dbReference>
<dbReference type="Proteomes" id="UP000443090">
    <property type="component" value="Unassembled WGS sequence"/>
</dbReference>
<keyword evidence="2" id="KW-0472">Membrane</keyword>
<proteinExistence type="predicted"/>
<comment type="caution">
    <text evidence="4">The sequence shown here is derived from an EMBL/GenBank/DDBJ whole genome shotgun (WGS) entry which is preliminary data.</text>
</comment>
<organism evidence="4 5">
    <name type="scientific">Lachnellula occidentalis</name>
    <dbReference type="NCBI Taxonomy" id="215460"/>
    <lineage>
        <taxon>Eukaryota</taxon>
        <taxon>Fungi</taxon>
        <taxon>Dikarya</taxon>
        <taxon>Ascomycota</taxon>
        <taxon>Pezizomycotina</taxon>
        <taxon>Leotiomycetes</taxon>
        <taxon>Helotiales</taxon>
        <taxon>Lachnaceae</taxon>
        <taxon>Lachnellula</taxon>
    </lineage>
</organism>
<keyword evidence="2" id="KW-1133">Transmembrane helix</keyword>
<evidence type="ECO:0000256" key="2">
    <source>
        <dbReference type="SAM" id="Phobius"/>
    </source>
</evidence>
<gene>
    <name evidence="4" type="ORF">LOCC1_G007682</name>
</gene>
<evidence type="ECO:0000256" key="1">
    <source>
        <dbReference type="SAM" id="MobiDB-lite"/>
    </source>
</evidence>
<evidence type="ECO:0000256" key="3">
    <source>
        <dbReference type="SAM" id="SignalP"/>
    </source>
</evidence>
<keyword evidence="2" id="KW-0812">Transmembrane</keyword>
<feature type="compositionally biased region" description="Polar residues" evidence="1">
    <location>
        <begin position="71"/>
        <end position="95"/>
    </location>
</feature>
<name>A0A8H8RN13_9HELO</name>
<accession>A0A8H8RN13</accession>
<feature type="region of interest" description="Disordered" evidence="1">
    <location>
        <begin position="271"/>
        <end position="359"/>
    </location>
</feature>
<sequence length="359" mass="38963">MHAFYFTNSLIAIIALLHSTASSAIPALPRSDPDLEPWVSVDASGSPVATITPVLTTLNGVATTISEAPASLTASTTSQRDSKPTQSSGAAHPTSTGGGSFQVCRNMDGEFAPFCEPRNGSSVYVGETYYVTWDTNFFTEKNATVLVQANFVNVTDGGAQAFQSPKTANGFGFFSWTIEKEILRGNSWNNVTLFIVPLNPTANEPTSFQGPTVKVTNRPAEYYRQPPAKAPKGQSLYIALPSVFGFIIICVCGGFIINRKHRKIGLGNVMGRRNGYGVGKSRRQRMGLSKNKSGAIKLREQELTVDGQYRDTPAEREERSGAGHTRTDSDTLGSLAGSPTEERPNLFRDEMNRQEQNQH</sequence>
<evidence type="ECO:0000313" key="5">
    <source>
        <dbReference type="Proteomes" id="UP000443090"/>
    </source>
</evidence>
<reference evidence="4 5" key="1">
    <citation type="submission" date="2018-05" db="EMBL/GenBank/DDBJ databases">
        <title>Genome sequencing and assembly of the regulated plant pathogen Lachnellula willkommii and related sister species for the development of diagnostic species identification markers.</title>
        <authorList>
            <person name="Giroux E."/>
            <person name="Bilodeau G."/>
        </authorList>
    </citation>
    <scope>NUCLEOTIDE SEQUENCE [LARGE SCALE GENOMIC DNA]</scope>
    <source>
        <strain evidence="4 5">CBS 160.35</strain>
    </source>
</reference>
<protein>
    <submittedName>
        <fullName evidence="4">Uncharacterized protein</fullName>
    </submittedName>
</protein>
<keyword evidence="3" id="KW-0732">Signal</keyword>
<dbReference type="EMBL" id="QGMI01000650">
    <property type="protein sequence ID" value="TVY37996.1"/>
    <property type="molecule type" value="Genomic_DNA"/>
</dbReference>
<feature type="transmembrane region" description="Helical" evidence="2">
    <location>
        <begin position="236"/>
        <end position="257"/>
    </location>
</feature>
<feature type="signal peptide" evidence="3">
    <location>
        <begin position="1"/>
        <end position="24"/>
    </location>
</feature>
<dbReference type="AlphaFoldDB" id="A0A8H8RN13"/>
<dbReference type="InterPro" id="IPR028000">
    <property type="entry name" value="Pma1"/>
</dbReference>
<feature type="compositionally biased region" description="Basic and acidic residues" evidence="1">
    <location>
        <begin position="340"/>
        <end position="359"/>
    </location>
</feature>